<accession>W4KQ04</accession>
<dbReference type="GeneID" id="20671906"/>
<feature type="compositionally biased region" description="Acidic residues" evidence="1">
    <location>
        <begin position="462"/>
        <end position="477"/>
    </location>
</feature>
<dbReference type="eggNOG" id="ENOG502SDCC">
    <property type="taxonomic scope" value="Eukaryota"/>
</dbReference>
<dbReference type="HOGENOM" id="CLU_031557_0_0_1"/>
<feature type="compositionally biased region" description="Acidic residues" evidence="1">
    <location>
        <begin position="568"/>
        <end position="577"/>
    </location>
</feature>
<sequence>MAKVDLANVVVHRPLSRPTSPFKSPTPVRSALSPDPILRPRAKINSGASVRKLSSAIGIGTRAPATPASRANSPFKPHKALSNVSTSGSRSVVDGPSPKSKVTLTTRVVARQRSLTGSISDPSFITHSRVRRGSGSLHPNDLPSSLAQVSPELPSENHLSPAPPLTPGPSPIRVKSKVTSRVTNLVKASTPSSLSGAISLPSSPSFLTGRPIHARARAPSISSIALPSVPSSPISSVSCYPITTPAPAANPHRYASLRSSPSVGAHRFQGFAVSDDSDVHYGAKFINVTSKIDPSTIPLPQQSPPTSTVSFSSRSSHSSASQHSTAPTLGSYVNGSAVVERGLSPRSSLEGLTDQQSPGSRRHSVAGVNSLGVFRVQPDDSERKIKAEAKSNRKASPLIADLEISNRSLLAINVSLEATKDKQAKEIRDLRRKLRESRLILPPRTYRAVKSSLGPIDKALEDGGDEDEDEEGDEGTEESFVQQDDTYRRVKGLLDSLIEGGKRALATTPADFKEAGPTVLSAEEVRTWRRGDDVSEVLSTRDAATDVDSDVEGDAHRRPFTPSRVAVPDDDDDDLDSEGEVEALMDPYPDVIPPALLPPITVTLS</sequence>
<dbReference type="PANTHER" id="PTHR38701:SF1">
    <property type="entry name" value="UP-REGULATED DURING SEPTATION PROTEIN 1 DOMAIN-CONTAINING PROTEIN"/>
    <property type="match status" value="1"/>
</dbReference>
<dbReference type="KEGG" id="hir:HETIRDRAFT_377918"/>
<gene>
    <name evidence="2" type="ORF">HETIRDRAFT_377918</name>
</gene>
<name>W4KQ04_HETIT</name>
<keyword evidence="3" id="KW-1185">Reference proteome</keyword>
<dbReference type="EMBL" id="KI925454">
    <property type="protein sequence ID" value="ETW87141.1"/>
    <property type="molecule type" value="Genomic_DNA"/>
</dbReference>
<dbReference type="PANTHER" id="PTHR38701">
    <property type="entry name" value="CHROMOSOME 8, WHOLE GENOME SHOTGUN SEQUENCE"/>
    <property type="match status" value="1"/>
</dbReference>
<dbReference type="InParanoid" id="W4KQ04"/>
<dbReference type="AlphaFoldDB" id="W4KQ04"/>
<feature type="region of interest" description="Disordered" evidence="1">
    <location>
        <begin position="293"/>
        <end position="379"/>
    </location>
</feature>
<dbReference type="Proteomes" id="UP000030671">
    <property type="component" value="Unassembled WGS sequence"/>
</dbReference>
<evidence type="ECO:0000313" key="3">
    <source>
        <dbReference type="Proteomes" id="UP000030671"/>
    </source>
</evidence>
<dbReference type="OrthoDB" id="2555519at2759"/>
<feature type="region of interest" description="Disordered" evidence="1">
    <location>
        <begin position="14"/>
        <end position="44"/>
    </location>
</feature>
<feature type="compositionally biased region" description="Low complexity" evidence="1">
    <location>
        <begin position="294"/>
        <end position="328"/>
    </location>
</feature>
<feature type="region of interest" description="Disordered" evidence="1">
    <location>
        <begin position="532"/>
        <end position="577"/>
    </location>
</feature>
<feature type="region of interest" description="Disordered" evidence="1">
    <location>
        <begin position="452"/>
        <end position="484"/>
    </location>
</feature>
<organism evidence="2 3">
    <name type="scientific">Heterobasidion irregulare (strain TC 32-1)</name>
    <dbReference type="NCBI Taxonomy" id="747525"/>
    <lineage>
        <taxon>Eukaryota</taxon>
        <taxon>Fungi</taxon>
        <taxon>Dikarya</taxon>
        <taxon>Basidiomycota</taxon>
        <taxon>Agaricomycotina</taxon>
        <taxon>Agaricomycetes</taxon>
        <taxon>Russulales</taxon>
        <taxon>Bondarzewiaceae</taxon>
        <taxon>Heterobasidion</taxon>
        <taxon>Heterobasidion annosum species complex</taxon>
    </lineage>
</organism>
<feature type="region of interest" description="Disordered" evidence="1">
    <location>
        <begin position="118"/>
        <end position="177"/>
    </location>
</feature>
<proteinExistence type="predicted"/>
<feature type="compositionally biased region" description="Pro residues" evidence="1">
    <location>
        <begin position="161"/>
        <end position="170"/>
    </location>
</feature>
<dbReference type="RefSeq" id="XP_009541078.1">
    <property type="nucleotide sequence ID" value="XM_009542783.1"/>
</dbReference>
<evidence type="ECO:0000256" key="1">
    <source>
        <dbReference type="SAM" id="MobiDB-lite"/>
    </source>
</evidence>
<feature type="region of interest" description="Disordered" evidence="1">
    <location>
        <begin position="56"/>
        <end position="100"/>
    </location>
</feature>
<reference evidence="2 3" key="1">
    <citation type="journal article" date="2012" name="New Phytol.">
        <title>Insight into trade-off between wood decay and parasitism from the genome of a fungal forest pathogen.</title>
        <authorList>
            <person name="Olson A."/>
            <person name="Aerts A."/>
            <person name="Asiegbu F."/>
            <person name="Belbahri L."/>
            <person name="Bouzid O."/>
            <person name="Broberg A."/>
            <person name="Canback B."/>
            <person name="Coutinho P.M."/>
            <person name="Cullen D."/>
            <person name="Dalman K."/>
            <person name="Deflorio G."/>
            <person name="van Diepen L.T."/>
            <person name="Dunand C."/>
            <person name="Duplessis S."/>
            <person name="Durling M."/>
            <person name="Gonthier P."/>
            <person name="Grimwood J."/>
            <person name="Fossdal C.G."/>
            <person name="Hansson D."/>
            <person name="Henrissat B."/>
            <person name="Hietala A."/>
            <person name="Himmelstrand K."/>
            <person name="Hoffmeister D."/>
            <person name="Hogberg N."/>
            <person name="James T.Y."/>
            <person name="Karlsson M."/>
            <person name="Kohler A."/>
            <person name="Kues U."/>
            <person name="Lee Y.H."/>
            <person name="Lin Y.C."/>
            <person name="Lind M."/>
            <person name="Lindquist E."/>
            <person name="Lombard V."/>
            <person name="Lucas S."/>
            <person name="Lunden K."/>
            <person name="Morin E."/>
            <person name="Murat C."/>
            <person name="Park J."/>
            <person name="Raffaello T."/>
            <person name="Rouze P."/>
            <person name="Salamov A."/>
            <person name="Schmutz J."/>
            <person name="Solheim H."/>
            <person name="Stahlberg J."/>
            <person name="Velez H."/>
            <person name="de Vries R.P."/>
            <person name="Wiebenga A."/>
            <person name="Woodward S."/>
            <person name="Yakovlev I."/>
            <person name="Garbelotto M."/>
            <person name="Martin F."/>
            <person name="Grigoriev I.V."/>
            <person name="Stenlid J."/>
        </authorList>
    </citation>
    <scope>NUCLEOTIDE SEQUENCE [LARGE SCALE GENOMIC DNA]</scope>
    <source>
        <strain evidence="2 3">TC 32-1</strain>
    </source>
</reference>
<evidence type="ECO:0000313" key="2">
    <source>
        <dbReference type="EMBL" id="ETW87141.1"/>
    </source>
</evidence>
<protein>
    <submittedName>
        <fullName evidence="2">Uncharacterized protein</fullName>
    </submittedName>
</protein>